<dbReference type="SUPFAM" id="SSF53335">
    <property type="entry name" value="S-adenosyl-L-methionine-dependent methyltransferases"/>
    <property type="match status" value="1"/>
</dbReference>
<dbReference type="AlphaFoldDB" id="A0A0D3JVR5"/>
<dbReference type="Pfam" id="PF13649">
    <property type="entry name" value="Methyltransf_25"/>
    <property type="match status" value="1"/>
</dbReference>
<dbReference type="CDD" id="cd02440">
    <property type="entry name" value="AdoMet_MTases"/>
    <property type="match status" value="1"/>
</dbReference>
<dbReference type="PaxDb" id="2903-EOD27600"/>
<evidence type="ECO:0000259" key="1">
    <source>
        <dbReference type="Pfam" id="PF13649"/>
    </source>
</evidence>
<dbReference type="RefSeq" id="XP_005780029.1">
    <property type="nucleotide sequence ID" value="XM_005779972.1"/>
</dbReference>
<dbReference type="KEGG" id="ehx:EMIHUDRAFT_123375"/>
<evidence type="ECO:0000313" key="2">
    <source>
        <dbReference type="EnsemblProtists" id="EOD27600"/>
    </source>
</evidence>
<dbReference type="HOGENOM" id="CLU_1954471_0_0_1"/>
<reference evidence="2" key="2">
    <citation type="submission" date="2024-10" db="UniProtKB">
        <authorList>
            <consortium name="EnsemblProtists"/>
        </authorList>
    </citation>
    <scope>IDENTIFICATION</scope>
</reference>
<dbReference type="Gene3D" id="3.40.50.150">
    <property type="entry name" value="Vaccinia Virus protein VP39"/>
    <property type="match status" value="1"/>
</dbReference>
<evidence type="ECO:0000313" key="3">
    <source>
        <dbReference type="Proteomes" id="UP000013827"/>
    </source>
</evidence>
<reference evidence="3" key="1">
    <citation type="journal article" date="2013" name="Nature">
        <title>Pan genome of the phytoplankton Emiliania underpins its global distribution.</title>
        <authorList>
            <person name="Read B.A."/>
            <person name="Kegel J."/>
            <person name="Klute M.J."/>
            <person name="Kuo A."/>
            <person name="Lefebvre S.C."/>
            <person name="Maumus F."/>
            <person name="Mayer C."/>
            <person name="Miller J."/>
            <person name="Monier A."/>
            <person name="Salamov A."/>
            <person name="Young J."/>
            <person name="Aguilar M."/>
            <person name="Claverie J.M."/>
            <person name="Frickenhaus S."/>
            <person name="Gonzalez K."/>
            <person name="Herman E.K."/>
            <person name="Lin Y.C."/>
            <person name="Napier J."/>
            <person name="Ogata H."/>
            <person name="Sarno A.F."/>
            <person name="Shmutz J."/>
            <person name="Schroeder D."/>
            <person name="de Vargas C."/>
            <person name="Verret F."/>
            <person name="von Dassow P."/>
            <person name="Valentin K."/>
            <person name="Van de Peer Y."/>
            <person name="Wheeler G."/>
            <person name="Dacks J.B."/>
            <person name="Delwiche C.F."/>
            <person name="Dyhrman S.T."/>
            <person name="Glockner G."/>
            <person name="John U."/>
            <person name="Richards T."/>
            <person name="Worden A.Z."/>
            <person name="Zhang X."/>
            <person name="Grigoriev I.V."/>
            <person name="Allen A.E."/>
            <person name="Bidle K."/>
            <person name="Borodovsky M."/>
            <person name="Bowler C."/>
            <person name="Brownlee C."/>
            <person name="Cock J.M."/>
            <person name="Elias M."/>
            <person name="Gladyshev V.N."/>
            <person name="Groth M."/>
            <person name="Guda C."/>
            <person name="Hadaegh A."/>
            <person name="Iglesias-Rodriguez M.D."/>
            <person name="Jenkins J."/>
            <person name="Jones B.M."/>
            <person name="Lawson T."/>
            <person name="Leese F."/>
            <person name="Lindquist E."/>
            <person name="Lobanov A."/>
            <person name="Lomsadze A."/>
            <person name="Malik S.B."/>
            <person name="Marsh M.E."/>
            <person name="Mackinder L."/>
            <person name="Mock T."/>
            <person name="Mueller-Roeber B."/>
            <person name="Pagarete A."/>
            <person name="Parker M."/>
            <person name="Probert I."/>
            <person name="Quesneville H."/>
            <person name="Raines C."/>
            <person name="Rensing S.A."/>
            <person name="Riano-Pachon D.M."/>
            <person name="Richier S."/>
            <person name="Rokitta S."/>
            <person name="Shiraiwa Y."/>
            <person name="Soanes D.M."/>
            <person name="van der Giezen M."/>
            <person name="Wahlund T.M."/>
            <person name="Williams B."/>
            <person name="Wilson W."/>
            <person name="Wolfe G."/>
            <person name="Wurch L.L."/>
        </authorList>
    </citation>
    <scope>NUCLEOTIDE SEQUENCE</scope>
</reference>
<organism evidence="2 3">
    <name type="scientific">Emiliania huxleyi (strain CCMP1516)</name>
    <dbReference type="NCBI Taxonomy" id="280463"/>
    <lineage>
        <taxon>Eukaryota</taxon>
        <taxon>Haptista</taxon>
        <taxon>Haptophyta</taxon>
        <taxon>Prymnesiophyceae</taxon>
        <taxon>Isochrysidales</taxon>
        <taxon>Noelaerhabdaceae</taxon>
        <taxon>Emiliania</taxon>
    </lineage>
</organism>
<keyword evidence="3" id="KW-1185">Reference proteome</keyword>
<protein>
    <recommendedName>
        <fullName evidence="1">Methyltransferase domain-containing protein</fullName>
    </recommendedName>
</protein>
<accession>A0A0D3JVR5</accession>
<dbReference type="EnsemblProtists" id="EOD27600">
    <property type="protein sequence ID" value="EOD27600"/>
    <property type="gene ID" value="EMIHUDRAFT_123375"/>
</dbReference>
<feature type="domain" description="Methyltransferase" evidence="1">
    <location>
        <begin position="83"/>
        <end position="124"/>
    </location>
</feature>
<sequence>MPDHAVDPFSALEHRMWEAGAGAYRDSFAKVTAQTTNALLDAAGVETTKAMSVAMAARESIADLGSRRAAATMEVSREGGMRILDVATGTGVVADGAAARGASEVVAVDFSAAMLEQARAVAEAHPSGV</sequence>
<name>A0A0D3JVR5_EMIH1</name>
<dbReference type="InterPro" id="IPR029063">
    <property type="entry name" value="SAM-dependent_MTases_sf"/>
</dbReference>
<proteinExistence type="predicted"/>
<dbReference type="InterPro" id="IPR041698">
    <property type="entry name" value="Methyltransf_25"/>
</dbReference>
<dbReference type="GeneID" id="17273147"/>
<dbReference type="Proteomes" id="UP000013827">
    <property type="component" value="Unassembled WGS sequence"/>
</dbReference>